<dbReference type="Pfam" id="PF00067">
    <property type="entry name" value="p450"/>
    <property type="match status" value="1"/>
</dbReference>
<dbReference type="InterPro" id="IPR036396">
    <property type="entry name" value="Cyt_P450_sf"/>
</dbReference>
<dbReference type="RefSeq" id="WP_206009034.1">
    <property type="nucleotide sequence ID" value="NZ_CP070619.1"/>
</dbReference>
<dbReference type="PANTHER" id="PTHR46696:SF4">
    <property type="entry name" value="BIOTIN BIOSYNTHESIS CYTOCHROME P450"/>
    <property type="match status" value="1"/>
</dbReference>
<evidence type="ECO:0000256" key="6">
    <source>
        <dbReference type="ARBA" id="ARBA00023004"/>
    </source>
</evidence>
<organism evidence="9 10">
    <name type="scientific">Rhodococcus pseudokoreensis</name>
    <dbReference type="NCBI Taxonomy" id="2811421"/>
    <lineage>
        <taxon>Bacteria</taxon>
        <taxon>Bacillati</taxon>
        <taxon>Actinomycetota</taxon>
        <taxon>Actinomycetes</taxon>
        <taxon>Mycobacteriales</taxon>
        <taxon>Nocardiaceae</taxon>
        <taxon>Rhodococcus</taxon>
    </lineage>
</organism>
<protein>
    <submittedName>
        <fullName evidence="9">Cytochrome P450</fullName>
    </submittedName>
</protein>
<gene>
    <name evidence="9" type="ORF">JWS13_30145</name>
</gene>
<comment type="similarity">
    <text evidence="2 8">Belongs to the cytochrome P450 family.</text>
</comment>
<evidence type="ECO:0000256" key="5">
    <source>
        <dbReference type="ARBA" id="ARBA00023002"/>
    </source>
</evidence>
<dbReference type="EMBL" id="CP070619">
    <property type="protein sequence ID" value="QSE92567.1"/>
    <property type="molecule type" value="Genomic_DNA"/>
</dbReference>
<evidence type="ECO:0000313" key="9">
    <source>
        <dbReference type="EMBL" id="QSE92567.1"/>
    </source>
</evidence>
<evidence type="ECO:0000313" key="10">
    <source>
        <dbReference type="Proteomes" id="UP000662986"/>
    </source>
</evidence>
<dbReference type="SUPFAM" id="SSF48264">
    <property type="entry name" value="Cytochrome P450"/>
    <property type="match status" value="1"/>
</dbReference>
<comment type="cofactor">
    <cofactor evidence="1">
        <name>heme</name>
        <dbReference type="ChEBI" id="CHEBI:30413"/>
    </cofactor>
</comment>
<reference evidence="9 10" key="2">
    <citation type="journal article" date="2022" name="Arch. Microbiol.">
        <title>Rhodococcus pseudokoreensis sp. nov. isolated from the rhizosphere of young M26 apple rootstocks.</title>
        <authorList>
            <person name="Kampfer P."/>
            <person name="Glaeser S.P."/>
            <person name="Blom J."/>
            <person name="Wolf J."/>
            <person name="Benning S."/>
            <person name="Schloter M."/>
            <person name="Neumann-Schaal M."/>
        </authorList>
    </citation>
    <scope>NUCLEOTIDE SEQUENCE [LARGE SCALE GENOMIC DNA]</scope>
    <source>
        <strain evidence="9 10">R79</strain>
    </source>
</reference>
<keyword evidence="6 8" id="KW-0408">Iron</keyword>
<keyword evidence="3 8" id="KW-0349">Heme</keyword>
<evidence type="ECO:0000256" key="8">
    <source>
        <dbReference type="RuleBase" id="RU000461"/>
    </source>
</evidence>
<keyword evidence="10" id="KW-1185">Reference proteome</keyword>
<dbReference type="InterPro" id="IPR002397">
    <property type="entry name" value="Cyt_P450_B"/>
</dbReference>
<keyword evidence="5 8" id="KW-0560">Oxidoreductase</keyword>
<evidence type="ECO:0000256" key="4">
    <source>
        <dbReference type="ARBA" id="ARBA00022723"/>
    </source>
</evidence>
<dbReference type="InterPro" id="IPR017972">
    <property type="entry name" value="Cyt_P450_CS"/>
</dbReference>
<evidence type="ECO:0000256" key="2">
    <source>
        <dbReference type="ARBA" id="ARBA00010617"/>
    </source>
</evidence>
<reference evidence="9 10" key="1">
    <citation type="journal article" date="2021" name="Microbiol. Resour. Announc.">
        <title>Complete Genome Sequences of Two Rhodococcus sp. Strains with Large and Linear Chromosomes, Isolated from Apple Rhizosphere.</title>
        <authorList>
            <person name="Benning S."/>
            <person name="Brugnone N."/>
            <person name="Siani R."/>
            <person name="Kublik S."/>
            <person name="Schloter M."/>
            <person name="Rad V."/>
        </authorList>
    </citation>
    <scope>NUCLEOTIDE SEQUENCE [LARGE SCALE GENOMIC DNA]</scope>
    <source>
        <strain evidence="9 10">R79</strain>
    </source>
</reference>
<dbReference type="Proteomes" id="UP000662986">
    <property type="component" value="Chromosome"/>
</dbReference>
<keyword evidence="7 8" id="KW-0503">Monooxygenase</keyword>
<evidence type="ECO:0000256" key="7">
    <source>
        <dbReference type="ARBA" id="ARBA00023033"/>
    </source>
</evidence>
<dbReference type="PROSITE" id="PS00086">
    <property type="entry name" value="CYTOCHROME_P450"/>
    <property type="match status" value="1"/>
</dbReference>
<proteinExistence type="inferred from homology"/>
<dbReference type="Gene3D" id="1.10.630.10">
    <property type="entry name" value="Cytochrome P450"/>
    <property type="match status" value="1"/>
</dbReference>
<sequence length="414" mass="46461">MPTGLENPTLPRYSHELDWPDGLAPYRIIDEEGTQGEPYAHYAWMRKNAPVLRVRHDGGDVWMVARHEDVRRAMRKPKVFRSQVNDEQPLAFLTLIDAPDHTRLRKVVAAAFTPKAIAAVEDRVREVAADKLDELIASGGGEVVENYARPLTMATISGILDVPIDDLAKVELWSDKMFVYFARLSRSAPGDDDDEAYTLQFFDYLRDNLLRLYDIRSESVGGHIARMWKDDGLLSEKEATELCGFIFVSGFETTMRLIGGGFRELSYNPDLLGRLRENPGDAERFVEELVRMRGPVHRAVRRTTEVTEIAGVTIPADSIVRLLIASANRDDTVWSHADIFDIDRDTEGHFGFGYGVHSCLGAPLARLETRVTAELLGQKVRSVSFDEPNDLVFLKGNSMTTGPETLRVDLIAQS</sequence>
<evidence type="ECO:0000256" key="1">
    <source>
        <dbReference type="ARBA" id="ARBA00001971"/>
    </source>
</evidence>
<evidence type="ECO:0000256" key="3">
    <source>
        <dbReference type="ARBA" id="ARBA00022617"/>
    </source>
</evidence>
<dbReference type="PANTHER" id="PTHR46696">
    <property type="entry name" value="P450, PUTATIVE (EUROFUNG)-RELATED"/>
    <property type="match status" value="1"/>
</dbReference>
<keyword evidence="4 8" id="KW-0479">Metal-binding</keyword>
<dbReference type="InterPro" id="IPR001128">
    <property type="entry name" value="Cyt_P450"/>
</dbReference>
<name>A0A974W8C1_9NOCA</name>
<accession>A0A974W8C1</accession>
<dbReference type="PRINTS" id="PR00359">
    <property type="entry name" value="BP450"/>
</dbReference>